<dbReference type="EMBL" id="PYDT01000005">
    <property type="protein sequence ID" value="THU60686.1"/>
    <property type="molecule type" value="Genomic_DNA"/>
</dbReference>
<evidence type="ECO:0000313" key="8">
    <source>
        <dbReference type="EMBL" id="THU60686.1"/>
    </source>
</evidence>
<keyword evidence="6" id="KW-0217">Developmental protein</keyword>
<name>A0A4V4H6P4_MUSBA</name>
<keyword evidence="4" id="KW-0732">Signal</keyword>
<gene>
    <name evidence="8" type="ORF">C4D60_Mb07t15390</name>
</gene>
<dbReference type="Pfam" id="PF17181">
    <property type="entry name" value="EPF"/>
    <property type="match status" value="1"/>
</dbReference>
<feature type="region of interest" description="Disordered" evidence="7">
    <location>
        <begin position="1"/>
        <end position="24"/>
    </location>
</feature>
<evidence type="ECO:0000256" key="3">
    <source>
        <dbReference type="ARBA" id="ARBA00022525"/>
    </source>
</evidence>
<proteinExistence type="inferred from homology"/>
<keyword evidence="9" id="KW-1185">Reference proteome</keyword>
<evidence type="ECO:0000256" key="4">
    <source>
        <dbReference type="ARBA" id="ARBA00022729"/>
    </source>
</evidence>
<dbReference type="InterPro" id="IPR039455">
    <property type="entry name" value="EPFL"/>
</dbReference>
<keyword evidence="5" id="KW-1015">Disulfide bond</keyword>
<dbReference type="GO" id="GO:0005576">
    <property type="term" value="C:extracellular region"/>
    <property type="evidence" value="ECO:0007669"/>
    <property type="project" value="UniProtKB-SubCell"/>
</dbReference>
<sequence>MGSTGAYCPSGAPSSARCSRSGERRREGWSWPRRDLLVEVLFASYTFEIPELINLFREVEDGGGGGEGAAANADVYGGLARAGSRPPSCVHKCGGCTPCTATQVPATTDHSRTQYANYEPEGWKCKCGSALYNP</sequence>
<dbReference type="PANTHER" id="PTHR33109">
    <property type="entry name" value="EPIDERMAL PATTERNING FACTOR-LIKE PROTEIN 4"/>
    <property type="match status" value="1"/>
</dbReference>
<protein>
    <recommendedName>
        <fullName evidence="6">Epidermal patterning factor-like protein</fullName>
    </recommendedName>
</protein>
<comment type="function">
    <text evidence="6">Controls stomatal patterning.</text>
</comment>
<evidence type="ECO:0000313" key="9">
    <source>
        <dbReference type="Proteomes" id="UP000317650"/>
    </source>
</evidence>
<organism evidence="8 9">
    <name type="scientific">Musa balbisiana</name>
    <name type="common">Banana</name>
    <dbReference type="NCBI Taxonomy" id="52838"/>
    <lineage>
        <taxon>Eukaryota</taxon>
        <taxon>Viridiplantae</taxon>
        <taxon>Streptophyta</taxon>
        <taxon>Embryophyta</taxon>
        <taxon>Tracheophyta</taxon>
        <taxon>Spermatophyta</taxon>
        <taxon>Magnoliopsida</taxon>
        <taxon>Liliopsida</taxon>
        <taxon>Zingiberales</taxon>
        <taxon>Musaceae</taxon>
        <taxon>Musa</taxon>
    </lineage>
</organism>
<comment type="caution">
    <text evidence="8">The sequence shown here is derived from an EMBL/GenBank/DDBJ whole genome shotgun (WGS) entry which is preliminary data.</text>
</comment>
<reference evidence="8 9" key="1">
    <citation type="journal article" date="2019" name="Nat. Plants">
        <title>Genome sequencing of Musa balbisiana reveals subgenome evolution and function divergence in polyploid bananas.</title>
        <authorList>
            <person name="Yao X."/>
        </authorList>
    </citation>
    <scope>NUCLEOTIDE SEQUENCE [LARGE SCALE GENOMIC DNA]</scope>
    <source>
        <strain evidence="9">cv. DH-PKW</strain>
        <tissue evidence="8">Leaves</tissue>
    </source>
</reference>
<evidence type="ECO:0000256" key="5">
    <source>
        <dbReference type="ARBA" id="ARBA00023157"/>
    </source>
</evidence>
<comment type="subcellular location">
    <subcellularLocation>
        <location evidence="1 6">Secreted</location>
    </subcellularLocation>
</comment>
<evidence type="ECO:0000256" key="1">
    <source>
        <dbReference type="ARBA" id="ARBA00004613"/>
    </source>
</evidence>
<dbReference type="GO" id="GO:0010052">
    <property type="term" value="P:guard cell differentiation"/>
    <property type="evidence" value="ECO:0007669"/>
    <property type="project" value="UniProtKB-UniRule"/>
</dbReference>
<accession>A0A4V4H6P4</accession>
<evidence type="ECO:0000256" key="2">
    <source>
        <dbReference type="ARBA" id="ARBA00008127"/>
    </source>
</evidence>
<dbReference type="Proteomes" id="UP000317650">
    <property type="component" value="Chromosome 7"/>
</dbReference>
<evidence type="ECO:0000256" key="7">
    <source>
        <dbReference type="SAM" id="MobiDB-lite"/>
    </source>
</evidence>
<comment type="similarity">
    <text evidence="2 6">Belongs to the plant cysteine rich small secretory peptide family. Epidermal patterning factor subfamily.</text>
</comment>
<keyword evidence="3 6" id="KW-0964">Secreted</keyword>
<dbReference type="AlphaFoldDB" id="A0A4V4H6P4"/>
<evidence type="ECO:0000256" key="6">
    <source>
        <dbReference type="RuleBase" id="RU367102"/>
    </source>
</evidence>
<dbReference type="STRING" id="52838.A0A4V4H6P4"/>
<dbReference type="PANTHER" id="PTHR33109:SF74">
    <property type="entry name" value="EPIDERMAL PATTERNING FACTOR-LIKE PROTEIN"/>
    <property type="match status" value="1"/>
</dbReference>